<keyword evidence="2" id="KW-0812">Transmembrane</keyword>
<organism evidence="3 4">
    <name type="scientific">Engelhardtia mirabilis</name>
    <dbReference type="NCBI Taxonomy" id="2528011"/>
    <lineage>
        <taxon>Bacteria</taxon>
        <taxon>Pseudomonadati</taxon>
        <taxon>Planctomycetota</taxon>
        <taxon>Planctomycetia</taxon>
        <taxon>Planctomycetia incertae sedis</taxon>
        <taxon>Engelhardtia</taxon>
    </lineage>
</organism>
<evidence type="ECO:0000256" key="1">
    <source>
        <dbReference type="ARBA" id="ARBA00007613"/>
    </source>
</evidence>
<comment type="similarity">
    <text evidence="1 2">Belongs to the outer membrane factor (OMF) (TC 1.B.17) family.</text>
</comment>
<keyword evidence="2" id="KW-0449">Lipoprotein</keyword>
<reference evidence="3 4" key="1">
    <citation type="submission" date="2019-02" db="EMBL/GenBank/DDBJ databases">
        <title>Deep-cultivation of Planctomycetes and their phenomic and genomic characterization uncovers novel biology.</title>
        <authorList>
            <person name="Wiegand S."/>
            <person name="Jogler M."/>
            <person name="Boedeker C."/>
            <person name="Pinto D."/>
            <person name="Vollmers J."/>
            <person name="Rivas-Marin E."/>
            <person name="Kohn T."/>
            <person name="Peeters S.H."/>
            <person name="Heuer A."/>
            <person name="Rast P."/>
            <person name="Oberbeckmann S."/>
            <person name="Bunk B."/>
            <person name="Jeske O."/>
            <person name="Meyerdierks A."/>
            <person name="Storesund J.E."/>
            <person name="Kallscheuer N."/>
            <person name="Luecker S."/>
            <person name="Lage O.M."/>
            <person name="Pohl T."/>
            <person name="Merkel B.J."/>
            <person name="Hornburger P."/>
            <person name="Mueller R.-W."/>
            <person name="Bruemmer F."/>
            <person name="Labrenz M."/>
            <person name="Spormann A.M."/>
            <person name="Op den Camp H."/>
            <person name="Overmann J."/>
            <person name="Amann R."/>
            <person name="Jetten M.S.M."/>
            <person name="Mascher T."/>
            <person name="Medema M.H."/>
            <person name="Devos D.P."/>
            <person name="Kaster A.-K."/>
            <person name="Ovreas L."/>
            <person name="Rohde M."/>
            <person name="Galperin M.Y."/>
            <person name="Jogler C."/>
        </authorList>
    </citation>
    <scope>NUCLEOTIDE SEQUENCE [LARGE SCALE GENOMIC DNA]</scope>
    <source>
        <strain evidence="3 4">Pla133</strain>
    </source>
</reference>
<dbReference type="InterPro" id="IPR003423">
    <property type="entry name" value="OMP_efflux"/>
</dbReference>
<dbReference type="RefSeq" id="WP_145064305.1">
    <property type="nucleotide sequence ID" value="NZ_CP036287.1"/>
</dbReference>
<dbReference type="Pfam" id="PF02321">
    <property type="entry name" value="OEP"/>
    <property type="match status" value="2"/>
</dbReference>
<dbReference type="EMBL" id="CP036287">
    <property type="protein sequence ID" value="QDU66467.1"/>
    <property type="molecule type" value="Genomic_DNA"/>
</dbReference>
<name>A0A518BHK6_9BACT</name>
<dbReference type="PANTHER" id="PTHR30203:SF25">
    <property type="entry name" value="OUTER MEMBRANE PROTEIN-RELATED"/>
    <property type="match status" value="1"/>
</dbReference>
<keyword evidence="2" id="KW-0564">Palmitate</keyword>
<evidence type="ECO:0000313" key="3">
    <source>
        <dbReference type="EMBL" id="QDU66467.1"/>
    </source>
</evidence>
<dbReference type="PROSITE" id="PS51257">
    <property type="entry name" value="PROKAR_LIPOPROTEIN"/>
    <property type="match status" value="1"/>
</dbReference>
<protein>
    <submittedName>
        <fullName evidence="3">Toluene efflux pump outer membrane protein TtgI</fullName>
    </submittedName>
</protein>
<keyword evidence="4" id="KW-1185">Reference proteome</keyword>
<dbReference type="NCBIfam" id="TIGR01845">
    <property type="entry name" value="outer_NodT"/>
    <property type="match status" value="1"/>
</dbReference>
<evidence type="ECO:0000256" key="2">
    <source>
        <dbReference type="RuleBase" id="RU362097"/>
    </source>
</evidence>
<dbReference type="InterPro" id="IPR010131">
    <property type="entry name" value="MdtP/NodT-like"/>
</dbReference>
<gene>
    <name evidence="3" type="primary">ttgI</name>
    <name evidence="3" type="ORF">Pla133_15410</name>
</gene>
<proteinExistence type="inferred from homology"/>
<dbReference type="GO" id="GO:0005886">
    <property type="term" value="C:plasma membrane"/>
    <property type="evidence" value="ECO:0007669"/>
    <property type="project" value="UniProtKB-SubCell"/>
</dbReference>
<dbReference type="SUPFAM" id="SSF56954">
    <property type="entry name" value="Outer membrane efflux proteins (OEP)"/>
    <property type="match status" value="1"/>
</dbReference>
<keyword evidence="2" id="KW-1134">Transmembrane beta strand</keyword>
<dbReference type="Gene3D" id="1.20.1600.10">
    <property type="entry name" value="Outer membrane efflux proteins (OEP)"/>
    <property type="match status" value="1"/>
</dbReference>
<dbReference type="AlphaFoldDB" id="A0A518BHK6"/>
<comment type="subcellular location">
    <subcellularLocation>
        <location evidence="2">Cell membrane</location>
        <topology evidence="2">Lipid-anchor</topology>
    </subcellularLocation>
</comment>
<dbReference type="Proteomes" id="UP000316921">
    <property type="component" value="Chromosome"/>
</dbReference>
<sequence>MSSRTVDVRALRRVLPPALLLLAACTTVGRDYEPPTLEVSEGWREARSAGLSGSEVDTALWWQRLDDPLLDELVALAVSDGLDLRAALARVREAHALRGVALGERYPAVQATGSYAHSRASENTPFGAFATETDIHSIGIGASWELDLWGRLQRSSEAANAQFEASLEDARAVRVAVAAEIASAYVDLRAFQARLAIARRNVELQEQTLSLVEARFDSGLVSERDVAQAGTNLGSTRARVPALEAGLRAAENRLAVLAGVPPGALAAKLSAVRPIPVPPRDVATGLPAELLRRRPDIRSAERRYAAEVARVGVAEAELYPRFELTGMLGLSSNGAGKLFESSSRTYDFGPSMTWTLFQRGRLRQLVEAQDARADQAAIAWEQTVLSALEETENAQTAFVREQTRREALASAAGQASRAVEAARSQYTEGLSDFQAVLDSERALAELEDQVAASTAAITSNLIDLYRALGGGFEAQTDGTPVGEAD</sequence>
<dbReference type="GO" id="GO:0015562">
    <property type="term" value="F:efflux transmembrane transporter activity"/>
    <property type="evidence" value="ECO:0007669"/>
    <property type="project" value="InterPro"/>
</dbReference>
<keyword evidence="2" id="KW-0472">Membrane</keyword>
<dbReference type="PANTHER" id="PTHR30203">
    <property type="entry name" value="OUTER MEMBRANE CATION EFFLUX PROTEIN"/>
    <property type="match status" value="1"/>
</dbReference>
<dbReference type="KEGG" id="pbap:Pla133_15410"/>
<evidence type="ECO:0000313" key="4">
    <source>
        <dbReference type="Proteomes" id="UP000316921"/>
    </source>
</evidence>
<dbReference type="Gene3D" id="2.20.200.10">
    <property type="entry name" value="Outer membrane efflux proteins (OEP)"/>
    <property type="match status" value="1"/>
</dbReference>
<accession>A0A518BHK6</accession>